<dbReference type="OrthoDB" id="10502734at2759"/>
<sequence length="87" mass="9792">MSNGLRKREIEEGCFLRASGKGNKLKFCAFGGYPSQVVLILGFYFHVVWRPGFLCGGCESKETTLLKIEKEWIVLIAVIQLLTLLLI</sequence>
<accession>A0A8X6FMQ5</accession>
<dbReference type="EMBL" id="BMAO01032748">
    <property type="protein sequence ID" value="GFQ84293.1"/>
    <property type="molecule type" value="Genomic_DNA"/>
</dbReference>
<keyword evidence="1" id="KW-0812">Transmembrane</keyword>
<keyword evidence="3" id="KW-1185">Reference proteome</keyword>
<protein>
    <submittedName>
        <fullName evidence="2">Uncharacterized protein</fullName>
    </submittedName>
</protein>
<evidence type="ECO:0000313" key="2">
    <source>
        <dbReference type="EMBL" id="GFQ84293.1"/>
    </source>
</evidence>
<gene>
    <name evidence="2" type="ORF">TNCT_661911</name>
</gene>
<dbReference type="AlphaFoldDB" id="A0A8X6FMQ5"/>
<keyword evidence="1" id="KW-0472">Membrane</keyword>
<organism evidence="2 3">
    <name type="scientific">Trichonephila clavata</name>
    <name type="common">Joro spider</name>
    <name type="synonym">Nephila clavata</name>
    <dbReference type="NCBI Taxonomy" id="2740835"/>
    <lineage>
        <taxon>Eukaryota</taxon>
        <taxon>Metazoa</taxon>
        <taxon>Ecdysozoa</taxon>
        <taxon>Arthropoda</taxon>
        <taxon>Chelicerata</taxon>
        <taxon>Arachnida</taxon>
        <taxon>Araneae</taxon>
        <taxon>Araneomorphae</taxon>
        <taxon>Entelegynae</taxon>
        <taxon>Araneoidea</taxon>
        <taxon>Nephilidae</taxon>
        <taxon>Trichonephila</taxon>
    </lineage>
</organism>
<reference evidence="2" key="1">
    <citation type="submission" date="2020-07" db="EMBL/GenBank/DDBJ databases">
        <title>Multicomponent nature underlies the extraordinary mechanical properties of spider dragline silk.</title>
        <authorList>
            <person name="Kono N."/>
            <person name="Nakamura H."/>
            <person name="Mori M."/>
            <person name="Yoshida Y."/>
            <person name="Ohtoshi R."/>
            <person name="Malay A.D."/>
            <person name="Moran D.A.P."/>
            <person name="Tomita M."/>
            <person name="Numata K."/>
            <person name="Arakawa K."/>
        </authorList>
    </citation>
    <scope>NUCLEOTIDE SEQUENCE</scope>
</reference>
<name>A0A8X6FMQ5_TRICU</name>
<evidence type="ECO:0000313" key="3">
    <source>
        <dbReference type="Proteomes" id="UP000887116"/>
    </source>
</evidence>
<proteinExistence type="predicted"/>
<evidence type="ECO:0000256" key="1">
    <source>
        <dbReference type="SAM" id="Phobius"/>
    </source>
</evidence>
<feature type="transmembrane region" description="Helical" evidence="1">
    <location>
        <begin position="27"/>
        <end position="49"/>
    </location>
</feature>
<dbReference type="Proteomes" id="UP000887116">
    <property type="component" value="Unassembled WGS sequence"/>
</dbReference>
<keyword evidence="1" id="KW-1133">Transmembrane helix</keyword>
<comment type="caution">
    <text evidence="2">The sequence shown here is derived from an EMBL/GenBank/DDBJ whole genome shotgun (WGS) entry which is preliminary data.</text>
</comment>